<dbReference type="EMBL" id="BBMT01000033">
    <property type="protein sequence ID" value="GAL38268.1"/>
    <property type="molecule type" value="Genomic_DNA"/>
</dbReference>
<organism evidence="2 3">
    <name type="scientific">Vibrio maritimus</name>
    <dbReference type="NCBI Taxonomy" id="990268"/>
    <lineage>
        <taxon>Bacteria</taxon>
        <taxon>Pseudomonadati</taxon>
        <taxon>Pseudomonadota</taxon>
        <taxon>Gammaproteobacteria</taxon>
        <taxon>Vibrionales</taxon>
        <taxon>Vibrionaceae</taxon>
        <taxon>Vibrio</taxon>
    </lineage>
</organism>
<proteinExistence type="predicted"/>
<name>A0A090TG44_9VIBR</name>
<feature type="compositionally biased region" description="Basic and acidic residues" evidence="1">
    <location>
        <begin position="134"/>
        <end position="147"/>
    </location>
</feature>
<evidence type="ECO:0000313" key="2">
    <source>
        <dbReference type="EMBL" id="GAL38268.1"/>
    </source>
</evidence>
<evidence type="ECO:0000313" key="3">
    <source>
        <dbReference type="Proteomes" id="UP000029224"/>
    </source>
</evidence>
<protein>
    <submittedName>
        <fullName evidence="2">Uncharacterized protein</fullName>
    </submittedName>
</protein>
<dbReference type="Proteomes" id="UP000029224">
    <property type="component" value="Unassembled WGS sequence"/>
</dbReference>
<feature type="compositionally biased region" description="Basic residues" evidence="1">
    <location>
        <begin position="148"/>
        <end position="162"/>
    </location>
</feature>
<evidence type="ECO:0000256" key="1">
    <source>
        <dbReference type="SAM" id="MobiDB-lite"/>
    </source>
</evidence>
<reference evidence="2 3" key="2">
    <citation type="submission" date="2014-09" db="EMBL/GenBank/DDBJ databases">
        <authorList>
            <consortium name="NBRP consortium"/>
            <person name="Sawabe T."/>
            <person name="Meirelles P."/>
            <person name="Nakanishi M."/>
            <person name="Sayaka M."/>
            <person name="Hattori M."/>
            <person name="Ohkuma M."/>
        </authorList>
    </citation>
    <scope>NUCLEOTIDE SEQUENCE [LARGE SCALE GENOMIC DNA]</scope>
    <source>
        <strain evidence="2 3">JCM 19240</strain>
    </source>
</reference>
<feature type="region of interest" description="Disordered" evidence="1">
    <location>
        <begin position="122"/>
        <end position="168"/>
    </location>
</feature>
<accession>A0A090TG44</accession>
<gene>
    <name evidence="2" type="ORF">JCM19240_3979</name>
</gene>
<sequence>MDPSRSHLLRASRVRTQSYRIRDNDHPVRVRLGDNPPRRIYGHIEAQRHHGEPGASGGRMKKPTTFEEYAAYYSILVEAVEAVEMEPKEWLERFGDLETFSYSIAPEFDALRNKKRAGAGLPPVKAVEQAASTRKRENATKRAEPKPKPKPKKPKPKPKKPRPLKDITGQRFGKLVALEEVEPTKRKAWATNRRTGEKALRDVTERRYLCKCDCGTEKVIRMNSLTSNNTKSCGCVIKDMHERWGARVFPKTDEQLERERLEREQFLTGNRTS</sequence>
<comment type="caution">
    <text evidence="2">The sequence shown here is derived from an EMBL/GenBank/DDBJ whole genome shotgun (WGS) entry which is preliminary data.</text>
</comment>
<reference evidence="2 3" key="1">
    <citation type="submission" date="2014-09" db="EMBL/GenBank/DDBJ databases">
        <title>Vibrio maritimus JCM 19240. (C210) whole genome shotgun sequence.</title>
        <authorList>
            <person name="Sawabe T."/>
            <person name="Meirelles P."/>
            <person name="Nakanishi M."/>
            <person name="Sayaka M."/>
            <person name="Hattori M."/>
            <person name="Ohkuma M."/>
        </authorList>
    </citation>
    <scope>NUCLEOTIDE SEQUENCE [LARGE SCALE GENOMIC DNA]</scope>
    <source>
        <strain evidence="2 3">JCM 19240</strain>
    </source>
</reference>
<dbReference type="AlphaFoldDB" id="A0A090TG44"/>
<keyword evidence="3" id="KW-1185">Reference proteome</keyword>